<dbReference type="InterPro" id="IPR011990">
    <property type="entry name" value="TPR-like_helical_dom_sf"/>
</dbReference>
<name>A0AAV8UIB6_9RHOD</name>
<dbReference type="Pfam" id="PF14559">
    <property type="entry name" value="TPR_19"/>
    <property type="match status" value="1"/>
</dbReference>
<dbReference type="Proteomes" id="UP001157974">
    <property type="component" value="Unassembled WGS sequence"/>
</dbReference>
<evidence type="ECO:0000256" key="2">
    <source>
        <dbReference type="ARBA" id="ARBA00023242"/>
    </source>
</evidence>
<dbReference type="Pfam" id="PF13181">
    <property type="entry name" value="TPR_8"/>
    <property type="match status" value="2"/>
</dbReference>
<feature type="repeat" description="TPR" evidence="3">
    <location>
        <begin position="328"/>
        <end position="361"/>
    </location>
</feature>
<gene>
    <name evidence="4" type="ORF">NDN08_006667</name>
</gene>
<dbReference type="PROSITE" id="PS50293">
    <property type="entry name" value="TPR_REGION"/>
    <property type="match status" value="3"/>
</dbReference>
<keyword evidence="5" id="KW-1185">Reference proteome</keyword>
<evidence type="ECO:0008006" key="6">
    <source>
        <dbReference type="Google" id="ProtNLM"/>
    </source>
</evidence>
<dbReference type="PROSITE" id="PS50005">
    <property type="entry name" value="TPR"/>
    <property type="match status" value="5"/>
</dbReference>
<keyword evidence="3" id="KW-0802">TPR repeat</keyword>
<feature type="repeat" description="TPR" evidence="3">
    <location>
        <begin position="226"/>
        <end position="259"/>
    </location>
</feature>
<organism evidence="4 5">
    <name type="scientific">Rhodosorus marinus</name>
    <dbReference type="NCBI Taxonomy" id="101924"/>
    <lineage>
        <taxon>Eukaryota</taxon>
        <taxon>Rhodophyta</taxon>
        <taxon>Stylonematophyceae</taxon>
        <taxon>Stylonematales</taxon>
        <taxon>Stylonemataceae</taxon>
        <taxon>Rhodosorus</taxon>
    </lineage>
</organism>
<dbReference type="SUPFAM" id="SSF48452">
    <property type="entry name" value="TPR-like"/>
    <property type="match status" value="2"/>
</dbReference>
<dbReference type="EMBL" id="JAMWBK010000009">
    <property type="protein sequence ID" value="KAJ8902260.1"/>
    <property type="molecule type" value="Genomic_DNA"/>
</dbReference>
<evidence type="ECO:0000313" key="4">
    <source>
        <dbReference type="EMBL" id="KAJ8902260.1"/>
    </source>
</evidence>
<evidence type="ECO:0000256" key="1">
    <source>
        <dbReference type="ARBA" id="ARBA00004123"/>
    </source>
</evidence>
<dbReference type="GO" id="GO:0005634">
    <property type="term" value="C:nucleus"/>
    <property type="evidence" value="ECO:0007669"/>
    <property type="project" value="UniProtKB-SubCell"/>
</dbReference>
<feature type="repeat" description="TPR" evidence="3">
    <location>
        <begin position="145"/>
        <end position="178"/>
    </location>
</feature>
<feature type="repeat" description="TPR" evidence="3">
    <location>
        <begin position="75"/>
        <end position="108"/>
    </location>
</feature>
<dbReference type="InterPro" id="IPR051630">
    <property type="entry name" value="Corepressor-Demethylase"/>
</dbReference>
<sequence>MKGRKDFGKLRGGRDLAYEARIRSLNQLHPEVEARLRAAREAVWMRFASLRATMDESEGAIAEYKTVLMQNPNNGTAALEIGSILAKAKDYEEAVKYVKKALEIDPENGRAWGILGHCFVNKEDLPLAYEAYCKALTFIEVADDPDLWYGIGLLHDHVGSLDLALEAFLEVLNVDPNFEQKEEVMFYIGITYKEKEEYANALDCLNRVITMLGTADESQPLPLSRADTLFLIGHVYELQGDTEQAMEAYQASLQVNPKTTKVLQQYAWLLHRAHKSDEALQILQKAVENSQSEAHGSYLTARIYIDRKEYQLAYTALQQAIFVDNHNPFYWCTIGVLYSAQMQYKDAMDAYTRAIRMNPYVYEVWYNLAALYHACNQPEDSVEAFERALEISPNNKDIQEALEFVRGRKGQAETEGPKPKMPPANPFATVLRAPQQKQQQQHLAQFASMGMDLRALAKKAKAKTHKKTGANGSTIAGGAADYGRWGGYGPVALETNR</sequence>
<comment type="subcellular location">
    <subcellularLocation>
        <location evidence="1">Nucleus</location>
    </subcellularLocation>
</comment>
<dbReference type="SMART" id="SM00028">
    <property type="entry name" value="TPR"/>
    <property type="match status" value="10"/>
</dbReference>
<protein>
    <recommendedName>
        <fullName evidence="6">UDP-N-acetylglucosamine--peptide N-acetylglucosaminyltransferase SPINDLY</fullName>
    </recommendedName>
</protein>
<keyword evidence="2" id="KW-0539">Nucleus</keyword>
<dbReference type="Pfam" id="PF13429">
    <property type="entry name" value="TPR_15"/>
    <property type="match status" value="1"/>
</dbReference>
<dbReference type="Pfam" id="PF00515">
    <property type="entry name" value="TPR_1"/>
    <property type="match status" value="1"/>
</dbReference>
<evidence type="ECO:0000256" key="3">
    <source>
        <dbReference type="PROSITE-ProRule" id="PRU00339"/>
    </source>
</evidence>
<proteinExistence type="predicted"/>
<dbReference type="Gene3D" id="1.25.40.10">
    <property type="entry name" value="Tetratricopeptide repeat domain"/>
    <property type="match status" value="2"/>
</dbReference>
<dbReference type="PANTHER" id="PTHR14017:SF28">
    <property type="entry name" value="CHROMOSOME UNDETERMINED SCAFFOLD_98, WHOLE GENOME SHOTGUN SEQUENCE"/>
    <property type="match status" value="1"/>
</dbReference>
<comment type="caution">
    <text evidence="4">The sequence shown here is derived from an EMBL/GenBank/DDBJ whole genome shotgun (WGS) entry which is preliminary data.</text>
</comment>
<reference evidence="4 5" key="1">
    <citation type="journal article" date="2023" name="Nat. Commun.">
        <title>Origin of minicircular mitochondrial genomes in red algae.</title>
        <authorList>
            <person name="Lee Y."/>
            <person name="Cho C.H."/>
            <person name="Lee Y.M."/>
            <person name="Park S.I."/>
            <person name="Yang J.H."/>
            <person name="West J.A."/>
            <person name="Bhattacharya D."/>
            <person name="Yoon H.S."/>
        </authorList>
    </citation>
    <scope>NUCLEOTIDE SEQUENCE [LARGE SCALE GENOMIC DNA]</scope>
    <source>
        <strain evidence="4 5">CCMP1338</strain>
        <tissue evidence="4">Whole cell</tissue>
    </source>
</reference>
<feature type="repeat" description="TPR" evidence="3">
    <location>
        <begin position="362"/>
        <end position="395"/>
    </location>
</feature>
<dbReference type="InterPro" id="IPR019734">
    <property type="entry name" value="TPR_rpt"/>
</dbReference>
<accession>A0AAV8UIB6</accession>
<dbReference type="PANTHER" id="PTHR14017">
    <property type="entry name" value="LYSINE-SPECIFIC DEMETHYLASE"/>
    <property type="match status" value="1"/>
</dbReference>
<dbReference type="AlphaFoldDB" id="A0AAV8UIB6"/>
<evidence type="ECO:0000313" key="5">
    <source>
        <dbReference type="Proteomes" id="UP001157974"/>
    </source>
</evidence>